<name>A0ABN9P4Y1_9MYCO</name>
<keyword evidence="3" id="KW-1185">Reference proteome</keyword>
<dbReference type="Pfam" id="PF01740">
    <property type="entry name" value="STAS"/>
    <property type="match status" value="1"/>
</dbReference>
<dbReference type="InterPro" id="IPR036513">
    <property type="entry name" value="STAS_dom_sf"/>
</dbReference>
<evidence type="ECO:0000313" key="3">
    <source>
        <dbReference type="Proteomes" id="UP001190466"/>
    </source>
</evidence>
<dbReference type="Proteomes" id="UP001190466">
    <property type="component" value="Chromosome"/>
</dbReference>
<protein>
    <submittedName>
        <fullName evidence="2">STAS domain-containing protein</fullName>
    </submittedName>
</protein>
<feature type="domain" description="STAS" evidence="1">
    <location>
        <begin position="47"/>
        <end position="129"/>
    </location>
</feature>
<gene>
    <name evidence="2" type="ORF">MU0050_004566</name>
</gene>
<reference evidence="2 3" key="1">
    <citation type="submission" date="2023-08" db="EMBL/GenBank/DDBJ databases">
        <authorList>
            <person name="Folkvardsen B D."/>
            <person name="Norman A."/>
        </authorList>
    </citation>
    <scope>NUCLEOTIDE SEQUENCE [LARGE SCALE GENOMIC DNA]</scope>
    <source>
        <strain evidence="2 3">Mu0050</strain>
    </source>
</reference>
<dbReference type="SUPFAM" id="SSF52091">
    <property type="entry name" value="SpoIIaa-like"/>
    <property type="match status" value="1"/>
</dbReference>
<organism evidence="2 3">
    <name type="scientific">[Mycobacterium] wendilense</name>
    <dbReference type="NCBI Taxonomy" id="3064284"/>
    <lineage>
        <taxon>Bacteria</taxon>
        <taxon>Bacillati</taxon>
        <taxon>Actinomycetota</taxon>
        <taxon>Actinomycetes</taxon>
        <taxon>Mycobacteriales</taxon>
        <taxon>Mycobacteriaceae</taxon>
        <taxon>Mycolicibacter</taxon>
    </lineage>
</organism>
<dbReference type="CDD" id="cd07043">
    <property type="entry name" value="STAS_anti-anti-sigma_factors"/>
    <property type="match status" value="1"/>
</dbReference>
<dbReference type="RefSeq" id="WP_316512846.1">
    <property type="nucleotide sequence ID" value="NZ_OY726395.1"/>
</dbReference>
<dbReference type="InterPro" id="IPR002645">
    <property type="entry name" value="STAS_dom"/>
</dbReference>
<dbReference type="EMBL" id="OY726395">
    <property type="protein sequence ID" value="CAJ1587008.1"/>
    <property type="molecule type" value="Genomic_DNA"/>
</dbReference>
<evidence type="ECO:0000259" key="1">
    <source>
        <dbReference type="Pfam" id="PF01740"/>
    </source>
</evidence>
<sequence>MTSPTGTIRLYRPDPGTIRESKRCGRATFSVHPAAANRLRIAACGDVDAVNGRALGHFVEAHTGASQQLILDLRAVDFFGTQGFTALYYISVQCTRRDIDWMLLGSPPVHRLLRICDTSGELPLCSDLELALKRLDQVAQYRRRIASAG</sequence>
<accession>A0ABN9P4Y1</accession>
<dbReference type="Gene3D" id="3.30.750.24">
    <property type="entry name" value="STAS domain"/>
    <property type="match status" value="1"/>
</dbReference>
<evidence type="ECO:0000313" key="2">
    <source>
        <dbReference type="EMBL" id="CAJ1587008.1"/>
    </source>
</evidence>
<proteinExistence type="predicted"/>